<gene>
    <name evidence="2" type="primary">Dgri\GH10781</name>
    <name evidence="2" type="ORF">Dgri_GH10781</name>
</gene>
<sequence>MNKSSATSLIRDEIVKKNNINAEKRYEIQQAADQVRKSNDMLKEHYLLKRQEQASLIKGALQQLPMLSRKLNDIMARDWKKKKSTNHDSGCIFVLPLLRLFAQLVRIATVIGLASDAEPFAALPTVGIVFHKSVECNRNSSSSSNSSSISSAMGII</sequence>
<evidence type="ECO:0000313" key="3">
    <source>
        <dbReference type="Proteomes" id="UP000001070"/>
    </source>
</evidence>
<evidence type="ECO:0000256" key="1">
    <source>
        <dbReference type="SAM" id="MobiDB-lite"/>
    </source>
</evidence>
<dbReference type="OrthoDB" id="7834476at2759"/>
<dbReference type="AlphaFoldDB" id="B4JBA3"/>
<feature type="region of interest" description="Disordered" evidence="1">
    <location>
        <begin position="137"/>
        <end position="156"/>
    </location>
</feature>
<proteinExistence type="predicted"/>
<dbReference type="InParanoid" id="B4JBA3"/>
<protein>
    <submittedName>
        <fullName evidence="2">GH10781</fullName>
    </submittedName>
</protein>
<evidence type="ECO:0000313" key="2">
    <source>
        <dbReference type="EMBL" id="EDW02908.1"/>
    </source>
</evidence>
<feature type="compositionally biased region" description="Low complexity" evidence="1">
    <location>
        <begin position="139"/>
        <end position="156"/>
    </location>
</feature>
<accession>B4JBA3</accession>
<dbReference type="Proteomes" id="UP000001070">
    <property type="component" value="Unassembled WGS sequence"/>
</dbReference>
<reference evidence="2 3" key="1">
    <citation type="journal article" date="2007" name="Nature">
        <title>Evolution of genes and genomes on the Drosophila phylogeny.</title>
        <authorList>
            <consortium name="Drosophila 12 Genomes Consortium"/>
            <person name="Clark A.G."/>
            <person name="Eisen M.B."/>
            <person name="Smith D.R."/>
            <person name="Bergman C.M."/>
            <person name="Oliver B."/>
            <person name="Markow T.A."/>
            <person name="Kaufman T.C."/>
            <person name="Kellis M."/>
            <person name="Gelbart W."/>
            <person name="Iyer V.N."/>
            <person name="Pollard D.A."/>
            <person name="Sackton T.B."/>
            <person name="Larracuente A.M."/>
            <person name="Singh N.D."/>
            <person name="Abad J.P."/>
            <person name="Abt D.N."/>
            <person name="Adryan B."/>
            <person name="Aguade M."/>
            <person name="Akashi H."/>
            <person name="Anderson W.W."/>
            <person name="Aquadro C.F."/>
            <person name="Ardell D.H."/>
            <person name="Arguello R."/>
            <person name="Artieri C.G."/>
            <person name="Barbash D.A."/>
            <person name="Barker D."/>
            <person name="Barsanti P."/>
            <person name="Batterham P."/>
            <person name="Batzoglou S."/>
            <person name="Begun D."/>
            <person name="Bhutkar A."/>
            <person name="Blanco E."/>
            <person name="Bosak S.A."/>
            <person name="Bradley R.K."/>
            <person name="Brand A.D."/>
            <person name="Brent M.R."/>
            <person name="Brooks A.N."/>
            <person name="Brown R.H."/>
            <person name="Butlin R.K."/>
            <person name="Caggese C."/>
            <person name="Calvi B.R."/>
            <person name="Bernardo de Carvalho A."/>
            <person name="Caspi A."/>
            <person name="Castrezana S."/>
            <person name="Celniker S.E."/>
            <person name="Chang J.L."/>
            <person name="Chapple C."/>
            <person name="Chatterji S."/>
            <person name="Chinwalla A."/>
            <person name="Civetta A."/>
            <person name="Clifton S.W."/>
            <person name="Comeron J.M."/>
            <person name="Costello J.C."/>
            <person name="Coyne J.A."/>
            <person name="Daub J."/>
            <person name="David R.G."/>
            <person name="Delcher A.L."/>
            <person name="Delehaunty K."/>
            <person name="Do C.B."/>
            <person name="Ebling H."/>
            <person name="Edwards K."/>
            <person name="Eickbush T."/>
            <person name="Evans J.D."/>
            <person name="Filipski A."/>
            <person name="Findeiss S."/>
            <person name="Freyhult E."/>
            <person name="Fulton L."/>
            <person name="Fulton R."/>
            <person name="Garcia A.C."/>
            <person name="Gardiner A."/>
            <person name="Garfield D.A."/>
            <person name="Garvin B.E."/>
            <person name="Gibson G."/>
            <person name="Gilbert D."/>
            <person name="Gnerre S."/>
            <person name="Godfrey J."/>
            <person name="Good R."/>
            <person name="Gotea V."/>
            <person name="Gravely B."/>
            <person name="Greenberg A.J."/>
            <person name="Griffiths-Jones S."/>
            <person name="Gross S."/>
            <person name="Guigo R."/>
            <person name="Gustafson E.A."/>
            <person name="Haerty W."/>
            <person name="Hahn M.W."/>
            <person name="Halligan D.L."/>
            <person name="Halpern A.L."/>
            <person name="Halter G.M."/>
            <person name="Han M.V."/>
            <person name="Heger A."/>
            <person name="Hillier L."/>
            <person name="Hinrichs A.S."/>
            <person name="Holmes I."/>
            <person name="Hoskins R.A."/>
            <person name="Hubisz M.J."/>
            <person name="Hultmark D."/>
            <person name="Huntley M.A."/>
            <person name="Jaffe D.B."/>
            <person name="Jagadeeshan S."/>
            <person name="Jeck W.R."/>
            <person name="Johnson J."/>
            <person name="Jones C.D."/>
            <person name="Jordan W.C."/>
            <person name="Karpen G.H."/>
            <person name="Kataoka E."/>
            <person name="Keightley P.D."/>
            <person name="Kheradpour P."/>
            <person name="Kirkness E.F."/>
            <person name="Koerich L.B."/>
            <person name="Kristiansen K."/>
            <person name="Kudrna D."/>
            <person name="Kulathinal R.J."/>
            <person name="Kumar S."/>
            <person name="Kwok R."/>
            <person name="Lander E."/>
            <person name="Langley C.H."/>
            <person name="Lapoint R."/>
            <person name="Lazzaro B.P."/>
            <person name="Lee S.J."/>
            <person name="Levesque L."/>
            <person name="Li R."/>
            <person name="Lin C.F."/>
            <person name="Lin M.F."/>
            <person name="Lindblad-Toh K."/>
            <person name="Llopart A."/>
            <person name="Long M."/>
            <person name="Low L."/>
            <person name="Lozovsky E."/>
            <person name="Lu J."/>
            <person name="Luo M."/>
            <person name="Machado C.A."/>
            <person name="Makalowski W."/>
            <person name="Marzo M."/>
            <person name="Matsuda M."/>
            <person name="Matzkin L."/>
            <person name="McAllister B."/>
            <person name="McBride C.S."/>
            <person name="McKernan B."/>
            <person name="McKernan K."/>
            <person name="Mendez-Lago M."/>
            <person name="Minx P."/>
            <person name="Mollenhauer M.U."/>
            <person name="Montooth K."/>
            <person name="Mount S.M."/>
            <person name="Mu X."/>
            <person name="Myers E."/>
            <person name="Negre B."/>
            <person name="Newfeld S."/>
            <person name="Nielsen R."/>
            <person name="Noor M.A."/>
            <person name="O'Grady P."/>
            <person name="Pachter L."/>
            <person name="Papaceit M."/>
            <person name="Parisi M.J."/>
            <person name="Parisi M."/>
            <person name="Parts L."/>
            <person name="Pedersen J.S."/>
            <person name="Pesole G."/>
            <person name="Phillippy A.M."/>
            <person name="Ponting C.P."/>
            <person name="Pop M."/>
            <person name="Porcelli D."/>
            <person name="Powell J.R."/>
            <person name="Prohaska S."/>
            <person name="Pruitt K."/>
            <person name="Puig M."/>
            <person name="Quesneville H."/>
            <person name="Ram K.R."/>
            <person name="Rand D."/>
            <person name="Rasmussen M.D."/>
            <person name="Reed L.K."/>
            <person name="Reenan R."/>
            <person name="Reily A."/>
            <person name="Remington K.A."/>
            <person name="Rieger T.T."/>
            <person name="Ritchie M.G."/>
            <person name="Robin C."/>
            <person name="Rogers Y.H."/>
            <person name="Rohde C."/>
            <person name="Rozas J."/>
            <person name="Rubenfield M.J."/>
            <person name="Ruiz A."/>
            <person name="Russo S."/>
            <person name="Salzberg S.L."/>
            <person name="Sanchez-Gracia A."/>
            <person name="Saranga D.J."/>
            <person name="Sato H."/>
            <person name="Schaeffer S.W."/>
            <person name="Schatz M.C."/>
            <person name="Schlenke T."/>
            <person name="Schwartz R."/>
            <person name="Segarra C."/>
            <person name="Singh R.S."/>
            <person name="Sirot L."/>
            <person name="Sirota M."/>
            <person name="Sisneros N.B."/>
            <person name="Smith C.D."/>
            <person name="Smith T.F."/>
            <person name="Spieth J."/>
            <person name="Stage D.E."/>
            <person name="Stark A."/>
            <person name="Stephan W."/>
            <person name="Strausberg R.L."/>
            <person name="Strempel S."/>
            <person name="Sturgill D."/>
            <person name="Sutton G."/>
            <person name="Sutton G.G."/>
            <person name="Tao W."/>
            <person name="Teichmann S."/>
            <person name="Tobari Y.N."/>
            <person name="Tomimura Y."/>
            <person name="Tsolas J.M."/>
            <person name="Valente V.L."/>
            <person name="Venter E."/>
            <person name="Venter J.C."/>
            <person name="Vicario S."/>
            <person name="Vieira F.G."/>
            <person name="Vilella A.J."/>
            <person name="Villasante A."/>
            <person name="Walenz B."/>
            <person name="Wang J."/>
            <person name="Wasserman M."/>
            <person name="Watts T."/>
            <person name="Wilson D."/>
            <person name="Wilson R.K."/>
            <person name="Wing R.A."/>
            <person name="Wolfner M.F."/>
            <person name="Wong A."/>
            <person name="Wong G.K."/>
            <person name="Wu C.I."/>
            <person name="Wu G."/>
            <person name="Yamamoto D."/>
            <person name="Yang H.P."/>
            <person name="Yang S.P."/>
            <person name="Yorke J.A."/>
            <person name="Yoshida K."/>
            <person name="Zdobnov E."/>
            <person name="Zhang P."/>
            <person name="Zhang Y."/>
            <person name="Zimin A.V."/>
            <person name="Baldwin J."/>
            <person name="Abdouelleil A."/>
            <person name="Abdulkadir J."/>
            <person name="Abebe A."/>
            <person name="Abera B."/>
            <person name="Abreu J."/>
            <person name="Acer S.C."/>
            <person name="Aftuck L."/>
            <person name="Alexander A."/>
            <person name="An P."/>
            <person name="Anderson E."/>
            <person name="Anderson S."/>
            <person name="Arachi H."/>
            <person name="Azer M."/>
            <person name="Bachantsang P."/>
            <person name="Barry A."/>
            <person name="Bayul T."/>
            <person name="Berlin A."/>
            <person name="Bessette D."/>
            <person name="Bloom T."/>
            <person name="Blye J."/>
            <person name="Boguslavskiy L."/>
            <person name="Bonnet C."/>
            <person name="Boukhgalter B."/>
            <person name="Bourzgui I."/>
            <person name="Brown A."/>
            <person name="Cahill P."/>
            <person name="Channer S."/>
            <person name="Cheshatsang Y."/>
            <person name="Chuda L."/>
            <person name="Citroen M."/>
            <person name="Collymore A."/>
            <person name="Cooke P."/>
            <person name="Costello M."/>
            <person name="D'Aco K."/>
            <person name="Daza R."/>
            <person name="De Haan G."/>
            <person name="DeGray S."/>
            <person name="DeMaso C."/>
            <person name="Dhargay N."/>
            <person name="Dooley K."/>
            <person name="Dooley E."/>
            <person name="Doricent M."/>
            <person name="Dorje P."/>
            <person name="Dorjee K."/>
            <person name="Dupes A."/>
            <person name="Elong R."/>
            <person name="Falk J."/>
            <person name="Farina A."/>
            <person name="Faro S."/>
            <person name="Ferguson D."/>
            <person name="Fisher S."/>
            <person name="Foley C.D."/>
            <person name="Franke A."/>
            <person name="Friedrich D."/>
            <person name="Gadbois L."/>
            <person name="Gearin G."/>
            <person name="Gearin C.R."/>
            <person name="Giannoukos G."/>
            <person name="Goode T."/>
            <person name="Graham J."/>
            <person name="Grandbois E."/>
            <person name="Grewal S."/>
            <person name="Gyaltsen K."/>
            <person name="Hafez N."/>
            <person name="Hagos B."/>
            <person name="Hall J."/>
            <person name="Henson C."/>
            <person name="Hollinger A."/>
            <person name="Honan T."/>
            <person name="Huard M.D."/>
            <person name="Hughes L."/>
            <person name="Hurhula B."/>
            <person name="Husby M.E."/>
            <person name="Kamat A."/>
            <person name="Kanga B."/>
            <person name="Kashin S."/>
            <person name="Khazanovich D."/>
            <person name="Kisner P."/>
            <person name="Lance K."/>
            <person name="Lara M."/>
            <person name="Lee W."/>
            <person name="Lennon N."/>
            <person name="Letendre F."/>
            <person name="LeVine R."/>
            <person name="Lipovsky A."/>
            <person name="Liu X."/>
            <person name="Liu J."/>
            <person name="Liu S."/>
            <person name="Lokyitsang T."/>
            <person name="Lokyitsang Y."/>
            <person name="Lubonja R."/>
            <person name="Lui A."/>
            <person name="MacDonald P."/>
            <person name="Magnisalis V."/>
            <person name="Maru K."/>
            <person name="Matthews C."/>
            <person name="McCusker W."/>
            <person name="McDonough S."/>
            <person name="Mehta T."/>
            <person name="Meldrim J."/>
            <person name="Meneus L."/>
            <person name="Mihai O."/>
            <person name="Mihalev A."/>
            <person name="Mihova T."/>
            <person name="Mittelman R."/>
            <person name="Mlenga V."/>
            <person name="Montmayeur A."/>
            <person name="Mulrain L."/>
            <person name="Navidi A."/>
            <person name="Naylor J."/>
            <person name="Negash T."/>
            <person name="Nguyen T."/>
            <person name="Nguyen N."/>
            <person name="Nicol R."/>
            <person name="Norbu C."/>
            <person name="Norbu N."/>
            <person name="Novod N."/>
            <person name="O'Neill B."/>
            <person name="Osman S."/>
            <person name="Markiewicz E."/>
            <person name="Oyono O.L."/>
            <person name="Patti C."/>
            <person name="Phunkhang P."/>
            <person name="Pierre F."/>
            <person name="Priest M."/>
            <person name="Raghuraman S."/>
            <person name="Rege F."/>
            <person name="Reyes R."/>
            <person name="Rise C."/>
            <person name="Rogov P."/>
            <person name="Ross K."/>
            <person name="Ryan E."/>
            <person name="Settipalli S."/>
            <person name="Shea T."/>
            <person name="Sherpa N."/>
            <person name="Shi L."/>
            <person name="Shih D."/>
            <person name="Sparrow T."/>
            <person name="Spaulding J."/>
            <person name="Stalker J."/>
            <person name="Stange-Thomann N."/>
            <person name="Stavropoulos S."/>
            <person name="Stone C."/>
            <person name="Strader C."/>
            <person name="Tesfaye S."/>
            <person name="Thomson T."/>
            <person name="Thoulutsang Y."/>
            <person name="Thoulutsang D."/>
            <person name="Topham K."/>
            <person name="Topping I."/>
            <person name="Tsamla T."/>
            <person name="Vassiliev H."/>
            <person name="Vo A."/>
            <person name="Wangchuk T."/>
            <person name="Wangdi T."/>
            <person name="Weiand M."/>
            <person name="Wilkinson J."/>
            <person name="Wilson A."/>
            <person name="Yadav S."/>
            <person name="Young G."/>
            <person name="Yu Q."/>
            <person name="Zembek L."/>
            <person name="Zhong D."/>
            <person name="Zimmer A."/>
            <person name="Zwirko Z."/>
            <person name="Jaffe D.B."/>
            <person name="Alvarez P."/>
            <person name="Brockman W."/>
            <person name="Butler J."/>
            <person name="Chin C."/>
            <person name="Gnerre S."/>
            <person name="Grabherr M."/>
            <person name="Kleber M."/>
            <person name="Mauceli E."/>
            <person name="MacCallum I."/>
        </authorList>
    </citation>
    <scope>NUCLEOTIDE SEQUENCE [LARGE SCALE GENOMIC DNA]</scope>
    <source>
        <strain evidence="3">Tucson 15287-2541.00</strain>
    </source>
</reference>
<dbReference type="EMBL" id="CH916368">
    <property type="protein sequence ID" value="EDW02908.1"/>
    <property type="molecule type" value="Genomic_DNA"/>
</dbReference>
<name>B4JBA3_DROGR</name>
<dbReference type="HOGENOM" id="CLU_1688578_0_0_1"/>
<organism evidence="3">
    <name type="scientific">Drosophila grimshawi</name>
    <name type="common">Hawaiian fruit fly</name>
    <name type="synonym">Idiomyia grimshawi</name>
    <dbReference type="NCBI Taxonomy" id="7222"/>
    <lineage>
        <taxon>Eukaryota</taxon>
        <taxon>Metazoa</taxon>
        <taxon>Ecdysozoa</taxon>
        <taxon>Arthropoda</taxon>
        <taxon>Hexapoda</taxon>
        <taxon>Insecta</taxon>
        <taxon>Pterygota</taxon>
        <taxon>Neoptera</taxon>
        <taxon>Endopterygota</taxon>
        <taxon>Diptera</taxon>
        <taxon>Brachycera</taxon>
        <taxon>Muscomorpha</taxon>
        <taxon>Ephydroidea</taxon>
        <taxon>Drosophilidae</taxon>
        <taxon>Drosophila</taxon>
        <taxon>Hawaiian Drosophila</taxon>
    </lineage>
</organism>
<keyword evidence="3" id="KW-1185">Reference proteome</keyword>